<keyword evidence="7 8" id="KW-0503">Monooxygenase</keyword>
<protein>
    <submittedName>
        <fullName evidence="9">Pentalenolactone synthase</fullName>
    </submittedName>
</protein>
<dbReference type="PRINTS" id="PR00385">
    <property type="entry name" value="P450"/>
</dbReference>
<dbReference type="PANTHER" id="PTHR46696">
    <property type="entry name" value="P450, PUTATIVE (EUROFUNG)-RELATED"/>
    <property type="match status" value="1"/>
</dbReference>
<dbReference type="PROSITE" id="PS00086">
    <property type="entry name" value="CYTOCHROME_P450"/>
    <property type="match status" value="1"/>
</dbReference>
<evidence type="ECO:0000313" key="10">
    <source>
        <dbReference type="Proteomes" id="UP000316298"/>
    </source>
</evidence>
<evidence type="ECO:0000313" key="9">
    <source>
        <dbReference type="EMBL" id="TQJ06178.1"/>
    </source>
</evidence>
<dbReference type="GO" id="GO:0004497">
    <property type="term" value="F:monooxygenase activity"/>
    <property type="evidence" value="ECO:0007669"/>
    <property type="project" value="UniProtKB-KW"/>
</dbReference>
<evidence type="ECO:0000256" key="8">
    <source>
        <dbReference type="RuleBase" id="RU000461"/>
    </source>
</evidence>
<evidence type="ECO:0000256" key="2">
    <source>
        <dbReference type="ARBA" id="ARBA00010617"/>
    </source>
</evidence>
<evidence type="ECO:0000256" key="7">
    <source>
        <dbReference type="ARBA" id="ARBA00023033"/>
    </source>
</evidence>
<accession>A0A542DSZ6</accession>
<keyword evidence="6 8" id="KW-0408">Iron</keyword>
<dbReference type="CDD" id="cd11031">
    <property type="entry name" value="Cyp158A-like"/>
    <property type="match status" value="1"/>
</dbReference>
<reference evidence="9 10" key="1">
    <citation type="submission" date="2019-06" db="EMBL/GenBank/DDBJ databases">
        <title>Sequencing the genomes of 1000 actinobacteria strains.</title>
        <authorList>
            <person name="Klenk H.-P."/>
        </authorList>
    </citation>
    <scope>NUCLEOTIDE SEQUENCE [LARGE SCALE GENOMIC DNA]</scope>
    <source>
        <strain evidence="9 10">DSM 17305</strain>
    </source>
</reference>
<dbReference type="InterPro" id="IPR036396">
    <property type="entry name" value="Cyt_P450_sf"/>
</dbReference>
<dbReference type="InterPro" id="IPR002397">
    <property type="entry name" value="Cyt_P450_B"/>
</dbReference>
<dbReference type="Gene3D" id="1.10.630.10">
    <property type="entry name" value="Cytochrome P450"/>
    <property type="match status" value="1"/>
</dbReference>
<evidence type="ECO:0000256" key="6">
    <source>
        <dbReference type="ARBA" id="ARBA00023004"/>
    </source>
</evidence>
<evidence type="ECO:0000256" key="4">
    <source>
        <dbReference type="ARBA" id="ARBA00022723"/>
    </source>
</evidence>
<comment type="cofactor">
    <cofactor evidence="1">
        <name>heme</name>
        <dbReference type="ChEBI" id="CHEBI:30413"/>
    </cofactor>
</comment>
<gene>
    <name evidence="9" type="ORF">FB475_5831</name>
</gene>
<evidence type="ECO:0000256" key="1">
    <source>
        <dbReference type="ARBA" id="ARBA00001971"/>
    </source>
</evidence>
<dbReference type="AlphaFoldDB" id="A0A542DSZ6"/>
<keyword evidence="5 8" id="KW-0560">Oxidoreductase</keyword>
<dbReference type="Pfam" id="PF00067">
    <property type="entry name" value="p450"/>
    <property type="match status" value="1"/>
</dbReference>
<proteinExistence type="inferred from homology"/>
<name>A0A542DSZ6_9ACTN</name>
<dbReference type="EMBL" id="VFMM01000003">
    <property type="protein sequence ID" value="TQJ06178.1"/>
    <property type="molecule type" value="Genomic_DNA"/>
</dbReference>
<comment type="caution">
    <text evidence="9">The sequence shown here is derived from an EMBL/GenBank/DDBJ whole genome shotgun (WGS) entry which is preliminary data.</text>
</comment>
<dbReference type="GO" id="GO:0005506">
    <property type="term" value="F:iron ion binding"/>
    <property type="evidence" value="ECO:0007669"/>
    <property type="project" value="InterPro"/>
</dbReference>
<dbReference type="FunFam" id="1.10.630.10:FF:000018">
    <property type="entry name" value="Cytochrome P450 monooxygenase"/>
    <property type="match status" value="1"/>
</dbReference>
<organism evidence="9 10">
    <name type="scientific">Kribbella jejuensis</name>
    <dbReference type="NCBI Taxonomy" id="236068"/>
    <lineage>
        <taxon>Bacteria</taxon>
        <taxon>Bacillati</taxon>
        <taxon>Actinomycetota</taxon>
        <taxon>Actinomycetes</taxon>
        <taxon>Propionibacteriales</taxon>
        <taxon>Kribbellaceae</taxon>
        <taxon>Kribbella</taxon>
    </lineage>
</organism>
<dbReference type="OrthoDB" id="502624at2"/>
<dbReference type="GO" id="GO:0016705">
    <property type="term" value="F:oxidoreductase activity, acting on paired donors, with incorporation or reduction of molecular oxygen"/>
    <property type="evidence" value="ECO:0007669"/>
    <property type="project" value="InterPro"/>
</dbReference>
<keyword evidence="4 8" id="KW-0479">Metal-binding</keyword>
<dbReference type="Proteomes" id="UP000316298">
    <property type="component" value="Unassembled WGS sequence"/>
</dbReference>
<evidence type="ECO:0000256" key="5">
    <source>
        <dbReference type="ARBA" id="ARBA00023002"/>
    </source>
</evidence>
<keyword evidence="3 8" id="KW-0349">Heme</keyword>
<comment type="similarity">
    <text evidence="2 8">Belongs to the cytochrome P450 family.</text>
</comment>
<dbReference type="InterPro" id="IPR017972">
    <property type="entry name" value="Cyt_P450_CS"/>
</dbReference>
<dbReference type="PANTHER" id="PTHR46696:SF5">
    <property type="entry name" value="CYTOCHROME P450 BJ-1"/>
    <property type="match status" value="1"/>
</dbReference>
<evidence type="ECO:0000256" key="3">
    <source>
        <dbReference type="ARBA" id="ARBA00022617"/>
    </source>
</evidence>
<dbReference type="SUPFAM" id="SSF48264">
    <property type="entry name" value="Cytochrome P450"/>
    <property type="match status" value="1"/>
</dbReference>
<dbReference type="RefSeq" id="WP_141860276.1">
    <property type="nucleotide sequence ID" value="NZ_BAAAKA010000009.1"/>
</dbReference>
<sequence length="391" mass="43107">MEQLPFPSDDILSLAPRYRELQDVEPVTQVLTSAGDAAWLVTRHETVTALFGDDRLGRSHPDPDRAARVSSSVLLGGPVGEHNTEQTRHRQLRRLLAPAFSARRMNLLRPRVGQLVDHLLDELAGQSADWHQAFSVPLPVMVICELLGVPYEDHPRFRRWAVDLTSLTDPALAGAARRDLVGYVHQLIPRKQNELGEDVICDLIRAQDEYGLTDTDIARTAAMLLFAGHETTVTRLDVGLLLLLSHPEQFHALRADPTLVPGAVEEILRLAATPSMTGGLPRYARTDLVIGETTVPAGDAVILASQAANRDRRVFPDPDAFDITRTPNPHLTFGHGSHYCVGAALARIELQEAFIRIPARLPGLRLSIPRHDLRPRDDTITGGLTALPVTW</sequence>
<dbReference type="PRINTS" id="PR00359">
    <property type="entry name" value="BP450"/>
</dbReference>
<keyword evidence="10" id="KW-1185">Reference proteome</keyword>
<dbReference type="InterPro" id="IPR001128">
    <property type="entry name" value="Cyt_P450"/>
</dbReference>
<dbReference type="GO" id="GO:0020037">
    <property type="term" value="F:heme binding"/>
    <property type="evidence" value="ECO:0007669"/>
    <property type="project" value="InterPro"/>
</dbReference>